<accession>A0AAE1AQG6</accession>
<evidence type="ECO:0000313" key="2">
    <source>
        <dbReference type="Proteomes" id="UP001283361"/>
    </source>
</evidence>
<dbReference type="EMBL" id="JAWDGP010001389">
    <property type="protein sequence ID" value="KAK3792157.1"/>
    <property type="molecule type" value="Genomic_DNA"/>
</dbReference>
<sequence>MTFTHTEPTTSYFVLEGDRWNVRGSAELSPCHYKFISRYKQNRMSKQLRFTDSCTGQSLNEQVVISIPLDLYCMRNCFLSRARAFMKKTEFTGELNNRVD</sequence>
<protein>
    <submittedName>
        <fullName evidence="1">Uncharacterized protein</fullName>
    </submittedName>
</protein>
<name>A0AAE1AQG6_9GAST</name>
<gene>
    <name evidence="1" type="ORF">RRG08_055419</name>
</gene>
<reference evidence="1" key="1">
    <citation type="journal article" date="2023" name="G3 (Bethesda)">
        <title>A reference genome for the long-term kleptoplast-retaining sea slug Elysia crispata morphotype clarki.</title>
        <authorList>
            <person name="Eastman K.E."/>
            <person name="Pendleton A.L."/>
            <person name="Shaikh M.A."/>
            <person name="Suttiyut T."/>
            <person name="Ogas R."/>
            <person name="Tomko P."/>
            <person name="Gavelis G."/>
            <person name="Widhalm J.R."/>
            <person name="Wisecaver J.H."/>
        </authorList>
    </citation>
    <scope>NUCLEOTIDE SEQUENCE</scope>
    <source>
        <strain evidence="1">ECLA1</strain>
    </source>
</reference>
<comment type="caution">
    <text evidence="1">The sequence shown here is derived from an EMBL/GenBank/DDBJ whole genome shotgun (WGS) entry which is preliminary data.</text>
</comment>
<evidence type="ECO:0000313" key="1">
    <source>
        <dbReference type="EMBL" id="KAK3792157.1"/>
    </source>
</evidence>
<organism evidence="1 2">
    <name type="scientific">Elysia crispata</name>
    <name type="common">lettuce slug</name>
    <dbReference type="NCBI Taxonomy" id="231223"/>
    <lineage>
        <taxon>Eukaryota</taxon>
        <taxon>Metazoa</taxon>
        <taxon>Spiralia</taxon>
        <taxon>Lophotrochozoa</taxon>
        <taxon>Mollusca</taxon>
        <taxon>Gastropoda</taxon>
        <taxon>Heterobranchia</taxon>
        <taxon>Euthyneura</taxon>
        <taxon>Panpulmonata</taxon>
        <taxon>Sacoglossa</taxon>
        <taxon>Placobranchoidea</taxon>
        <taxon>Plakobranchidae</taxon>
        <taxon>Elysia</taxon>
    </lineage>
</organism>
<dbReference type="AlphaFoldDB" id="A0AAE1AQG6"/>
<keyword evidence="2" id="KW-1185">Reference proteome</keyword>
<dbReference type="Proteomes" id="UP001283361">
    <property type="component" value="Unassembled WGS sequence"/>
</dbReference>
<proteinExistence type="predicted"/>